<keyword evidence="3" id="KW-1185">Reference proteome</keyword>
<dbReference type="OrthoDB" id="9807542at2"/>
<dbReference type="InterPro" id="IPR015947">
    <property type="entry name" value="PUA-like_sf"/>
</dbReference>
<evidence type="ECO:0000313" key="2">
    <source>
        <dbReference type="EMBL" id="KRN05638.1"/>
    </source>
</evidence>
<gene>
    <name evidence="2" type="ORF">FD15_GL002202</name>
</gene>
<comment type="caution">
    <text evidence="2">The sequence shown here is derived from an EMBL/GenBank/DDBJ whole genome shotgun (WGS) entry which is preliminary data.</text>
</comment>
<dbReference type="SUPFAM" id="SSF88697">
    <property type="entry name" value="PUA domain-like"/>
    <property type="match status" value="1"/>
</dbReference>
<dbReference type="PIRSF" id="PIRSF021320">
    <property type="entry name" value="DUF984"/>
    <property type="match status" value="1"/>
</dbReference>
<evidence type="ECO:0000313" key="3">
    <source>
        <dbReference type="Proteomes" id="UP000050961"/>
    </source>
</evidence>
<dbReference type="Gene3D" id="3.10.400.10">
    <property type="entry name" value="Sulfate adenylyltransferase"/>
    <property type="match status" value="1"/>
</dbReference>
<sequence>MHYTNTESYWKKFATAHNLTSSAYSAWSFGYNEKEADELAALVAKGKKTATTSAYELYNKGEELPQVGEYNIILNGHGEPCCITQTKVVEIIKFDLVSQEHAYHEGEGDRSLQYWREAHVDFFKREYATAGKLFTEKIPCVCEVFEVVDIPE</sequence>
<dbReference type="InterPro" id="IPR007374">
    <property type="entry name" value="ASCH_domain"/>
</dbReference>
<accession>A0A023CVA7</accession>
<organism evidence="2 3">
    <name type="scientific">Liquorilactobacillus sucicola DSM 21376 = JCM 15457</name>
    <dbReference type="NCBI Taxonomy" id="1423806"/>
    <lineage>
        <taxon>Bacteria</taxon>
        <taxon>Bacillati</taxon>
        <taxon>Bacillota</taxon>
        <taxon>Bacilli</taxon>
        <taxon>Lactobacillales</taxon>
        <taxon>Lactobacillaceae</taxon>
        <taxon>Liquorilactobacillus</taxon>
    </lineage>
</organism>
<dbReference type="PANTHER" id="PTHR39203">
    <property type="entry name" value="CYTOPLASMIC PROTEIN-RELATED"/>
    <property type="match status" value="1"/>
</dbReference>
<dbReference type="EMBL" id="AYZF01000017">
    <property type="protein sequence ID" value="KRN05638.1"/>
    <property type="molecule type" value="Genomic_DNA"/>
</dbReference>
<protein>
    <recommendedName>
        <fullName evidence="1">ASCH domain-containing protein</fullName>
    </recommendedName>
</protein>
<dbReference type="PATRIC" id="fig|1423806.3.peg.2250"/>
<dbReference type="RefSeq" id="WP_034987244.1">
    <property type="nucleotide sequence ID" value="NZ_AYZF01000017.1"/>
</dbReference>
<dbReference type="eggNOG" id="COG4405">
    <property type="taxonomic scope" value="Bacteria"/>
</dbReference>
<dbReference type="InterPro" id="IPR009326">
    <property type="entry name" value="DUF984"/>
</dbReference>
<dbReference type="STRING" id="1423806.FD15_GL002202"/>
<dbReference type="SMART" id="SM01022">
    <property type="entry name" value="ASCH"/>
    <property type="match status" value="1"/>
</dbReference>
<reference evidence="2 3" key="1">
    <citation type="journal article" date="2015" name="Genome Announc.">
        <title>Expanding the biotechnology potential of lactobacilli through comparative genomics of 213 strains and associated genera.</title>
        <authorList>
            <person name="Sun Z."/>
            <person name="Harris H.M."/>
            <person name="McCann A."/>
            <person name="Guo C."/>
            <person name="Argimon S."/>
            <person name="Zhang W."/>
            <person name="Yang X."/>
            <person name="Jeffery I.B."/>
            <person name="Cooney J.C."/>
            <person name="Kagawa T.F."/>
            <person name="Liu W."/>
            <person name="Song Y."/>
            <person name="Salvetti E."/>
            <person name="Wrobel A."/>
            <person name="Rasinkangas P."/>
            <person name="Parkhill J."/>
            <person name="Rea M.C."/>
            <person name="O'Sullivan O."/>
            <person name="Ritari J."/>
            <person name="Douillard F.P."/>
            <person name="Paul Ross R."/>
            <person name="Yang R."/>
            <person name="Briner A.E."/>
            <person name="Felis G.E."/>
            <person name="de Vos W.M."/>
            <person name="Barrangou R."/>
            <person name="Klaenhammer T.R."/>
            <person name="Caufield P.W."/>
            <person name="Cui Y."/>
            <person name="Zhang H."/>
            <person name="O'Toole P.W."/>
        </authorList>
    </citation>
    <scope>NUCLEOTIDE SEQUENCE [LARGE SCALE GENOMIC DNA]</scope>
    <source>
        <strain evidence="2 3">DSM 21376</strain>
    </source>
</reference>
<dbReference type="Pfam" id="PF04266">
    <property type="entry name" value="ASCH"/>
    <property type="match status" value="1"/>
</dbReference>
<proteinExistence type="predicted"/>
<evidence type="ECO:0000259" key="1">
    <source>
        <dbReference type="SMART" id="SM01022"/>
    </source>
</evidence>
<dbReference type="PANTHER" id="PTHR39203:SF1">
    <property type="entry name" value="CYTOPLASMIC PROTEIN"/>
    <property type="match status" value="1"/>
</dbReference>
<dbReference type="Proteomes" id="UP000050961">
    <property type="component" value="Unassembled WGS sequence"/>
</dbReference>
<feature type="domain" description="ASCH" evidence="1">
    <location>
        <begin position="27"/>
        <end position="149"/>
    </location>
</feature>
<name>A0A023CVA7_9LACO</name>
<dbReference type="CDD" id="cd06553">
    <property type="entry name" value="ASCH_Ef3133_like"/>
    <property type="match status" value="1"/>
</dbReference>
<dbReference type="AlphaFoldDB" id="A0A023CVA7"/>